<dbReference type="Pfam" id="PF00561">
    <property type="entry name" value="Abhydrolase_1"/>
    <property type="match status" value="1"/>
</dbReference>
<dbReference type="InterPro" id="IPR000073">
    <property type="entry name" value="AB_hydrolase_1"/>
</dbReference>
<dbReference type="Proteomes" id="UP000660339">
    <property type="component" value="Unassembled WGS sequence"/>
</dbReference>
<dbReference type="SUPFAM" id="SSF53474">
    <property type="entry name" value="alpha/beta-Hydrolases"/>
    <property type="match status" value="1"/>
</dbReference>
<comment type="caution">
    <text evidence="12">The sequence shown here is derived from an EMBL/GenBank/DDBJ whole genome shotgun (WGS) entry which is preliminary data.</text>
</comment>
<dbReference type="InterPro" id="IPR029058">
    <property type="entry name" value="AB_hydrolase_fold"/>
</dbReference>
<evidence type="ECO:0000256" key="3">
    <source>
        <dbReference type="ARBA" id="ARBA00010088"/>
    </source>
</evidence>
<sequence>MYPQTEPHDSGLLDVGDGNHVYWEVCGNPDGKPAVVLHGGPGSGATAGWRRYFDPAAYRVVLVDQRGCGRSTPSAGDPATDLAVNTTHHLIRDLEQLRAHLGIDRWLVLGASWGCTLGLAYAQRHPSSVSEMVLFSLTNTTHREVDWVTRQMGRILPQEWARFRDGVPEADRGGNLPAAYARLLADPDPAVRDRASRDWCTWEDQHVAVATPFQADARFEDPAFRMAFTRLTTHYWANAAFLEDGELLANAGRLAGIPGVLVHGRLDISGPADIAWDLAQAWPDAELTLVDRAGHGSRGGIGDVVLAALDRFAARR</sequence>
<organism evidence="12 13">
    <name type="scientific">Catellatospora methionotrophica</name>
    <dbReference type="NCBI Taxonomy" id="121620"/>
    <lineage>
        <taxon>Bacteria</taxon>
        <taxon>Bacillati</taxon>
        <taxon>Actinomycetota</taxon>
        <taxon>Actinomycetes</taxon>
        <taxon>Micromonosporales</taxon>
        <taxon>Micromonosporaceae</taxon>
        <taxon>Catellatospora</taxon>
    </lineage>
</organism>
<feature type="active site" description="Proton donor" evidence="9">
    <location>
        <position position="295"/>
    </location>
</feature>
<evidence type="ECO:0000313" key="13">
    <source>
        <dbReference type="Proteomes" id="UP000660339"/>
    </source>
</evidence>
<evidence type="ECO:0000256" key="6">
    <source>
        <dbReference type="ARBA" id="ARBA00022670"/>
    </source>
</evidence>
<keyword evidence="4 8" id="KW-0031">Aminopeptidase</keyword>
<evidence type="ECO:0000256" key="5">
    <source>
        <dbReference type="ARBA" id="ARBA00022490"/>
    </source>
</evidence>
<dbReference type="InterPro" id="IPR005944">
    <property type="entry name" value="Pro_iminopeptidase"/>
</dbReference>
<dbReference type="GO" id="GO:0005737">
    <property type="term" value="C:cytoplasm"/>
    <property type="evidence" value="ECO:0007669"/>
    <property type="project" value="UniProtKB-SubCell"/>
</dbReference>
<keyword evidence="6 8" id="KW-0645">Protease</keyword>
<feature type="active site" evidence="9">
    <location>
        <position position="267"/>
    </location>
</feature>
<keyword evidence="13" id="KW-1185">Reference proteome</keyword>
<dbReference type="Gene3D" id="3.40.50.1820">
    <property type="entry name" value="alpha/beta hydrolase"/>
    <property type="match status" value="1"/>
</dbReference>
<protein>
    <recommendedName>
        <fullName evidence="8 10">Proline iminopeptidase</fullName>
        <shortName evidence="8">PIP</shortName>
        <ecNumber evidence="8 10">3.4.11.5</ecNumber>
    </recommendedName>
    <alternativeName>
        <fullName evidence="8">Prolyl aminopeptidase</fullName>
    </alternativeName>
</protein>
<feature type="active site" description="Nucleophile" evidence="9">
    <location>
        <position position="112"/>
    </location>
</feature>
<comment type="catalytic activity">
    <reaction evidence="1 8 10">
        <text>Release of N-terminal proline from a peptide.</text>
        <dbReference type="EC" id="3.4.11.5"/>
    </reaction>
</comment>
<evidence type="ECO:0000256" key="10">
    <source>
        <dbReference type="RuleBase" id="RU003421"/>
    </source>
</evidence>
<proteinExistence type="inferred from homology"/>
<dbReference type="GO" id="GO:0006508">
    <property type="term" value="P:proteolysis"/>
    <property type="evidence" value="ECO:0007669"/>
    <property type="project" value="UniProtKB-KW"/>
</dbReference>
<dbReference type="PIRSF" id="PIRSF006431">
    <property type="entry name" value="Pept_S33"/>
    <property type="match status" value="1"/>
</dbReference>
<dbReference type="EMBL" id="BONJ01000039">
    <property type="protein sequence ID" value="GIG18312.1"/>
    <property type="molecule type" value="Genomic_DNA"/>
</dbReference>
<evidence type="ECO:0000256" key="7">
    <source>
        <dbReference type="ARBA" id="ARBA00022801"/>
    </source>
</evidence>
<comment type="similarity">
    <text evidence="3 8 10">Belongs to the peptidase S33 family.</text>
</comment>
<dbReference type="EC" id="3.4.11.5" evidence="8 10"/>
<comment type="subcellular location">
    <subcellularLocation>
        <location evidence="2 8">Cytoplasm</location>
    </subcellularLocation>
</comment>
<dbReference type="GO" id="GO:0004177">
    <property type="term" value="F:aminopeptidase activity"/>
    <property type="evidence" value="ECO:0007669"/>
    <property type="project" value="UniProtKB-UniRule"/>
</dbReference>
<accession>A0A8J3LCC9</accession>
<feature type="domain" description="AB hydrolase-1" evidence="11">
    <location>
        <begin position="35"/>
        <end position="295"/>
    </location>
</feature>
<dbReference type="PANTHER" id="PTHR43722:SF1">
    <property type="entry name" value="PROLINE IMINOPEPTIDASE"/>
    <property type="match status" value="1"/>
</dbReference>
<evidence type="ECO:0000256" key="9">
    <source>
        <dbReference type="PIRSR" id="PIRSR006431-1"/>
    </source>
</evidence>
<dbReference type="PANTHER" id="PTHR43722">
    <property type="entry name" value="PROLINE IMINOPEPTIDASE"/>
    <property type="match status" value="1"/>
</dbReference>
<dbReference type="RefSeq" id="WP_166381099.1">
    <property type="nucleotide sequence ID" value="NZ_BAAATT010000019.1"/>
</dbReference>
<evidence type="ECO:0000313" key="12">
    <source>
        <dbReference type="EMBL" id="GIG18312.1"/>
    </source>
</evidence>
<keyword evidence="5 8" id="KW-0963">Cytoplasm</keyword>
<reference evidence="12" key="1">
    <citation type="submission" date="2021-01" db="EMBL/GenBank/DDBJ databases">
        <title>Whole genome shotgun sequence of Catellatospora methionotrophica NBRC 14553.</title>
        <authorList>
            <person name="Komaki H."/>
            <person name="Tamura T."/>
        </authorList>
    </citation>
    <scope>NUCLEOTIDE SEQUENCE</scope>
    <source>
        <strain evidence="12">NBRC 14553</strain>
    </source>
</reference>
<evidence type="ECO:0000259" key="11">
    <source>
        <dbReference type="Pfam" id="PF00561"/>
    </source>
</evidence>
<keyword evidence="7 8" id="KW-0378">Hydrolase</keyword>
<dbReference type="PRINTS" id="PR00793">
    <property type="entry name" value="PROAMNOPTASE"/>
</dbReference>
<evidence type="ECO:0000256" key="8">
    <source>
        <dbReference type="PIRNR" id="PIRNR006431"/>
    </source>
</evidence>
<evidence type="ECO:0000256" key="1">
    <source>
        <dbReference type="ARBA" id="ARBA00001585"/>
    </source>
</evidence>
<dbReference type="PRINTS" id="PR00111">
    <property type="entry name" value="ABHYDROLASE"/>
</dbReference>
<evidence type="ECO:0000256" key="2">
    <source>
        <dbReference type="ARBA" id="ARBA00004496"/>
    </source>
</evidence>
<dbReference type="NCBIfam" id="TIGR01249">
    <property type="entry name" value="pro_imino_pep_1"/>
    <property type="match status" value="1"/>
</dbReference>
<name>A0A8J3LCC9_9ACTN</name>
<evidence type="ECO:0000256" key="4">
    <source>
        <dbReference type="ARBA" id="ARBA00022438"/>
    </source>
</evidence>
<dbReference type="AlphaFoldDB" id="A0A8J3LCC9"/>
<gene>
    <name evidence="12" type="primary">pip_2</name>
    <name evidence="12" type="ORF">Cme02nite_66440</name>
</gene>
<dbReference type="InterPro" id="IPR002410">
    <property type="entry name" value="Peptidase_S33"/>
</dbReference>